<accession>A0A1X6MRX3</accession>
<dbReference type="GeneID" id="36324634"/>
<sequence>MTGHIIREKDGELLEEPGTSGEAAIQVDPQFSMEGEPAITVGKIVGKEVDSAGESESLSDKDVATIKEWVGFVSGKQETVRSDVIMDDCVMQGKFAMASEMSNTRPDQFTKAHQCMKASEQLCKEKGVIIVGKNMKCSCILRGCKRKQAQARLKAESSSKLLVGKGISNNVFDTGHMVDTKIEGVAKLHIDSRLENGIPCM</sequence>
<gene>
    <name evidence="1" type="ORF">POSPLADRAFT_1049187</name>
</gene>
<protein>
    <submittedName>
        <fullName evidence="1">Uncharacterized protein</fullName>
    </submittedName>
</protein>
<dbReference type="Proteomes" id="UP000194127">
    <property type="component" value="Unassembled WGS sequence"/>
</dbReference>
<reference evidence="1 2" key="1">
    <citation type="submission" date="2017-04" db="EMBL/GenBank/DDBJ databases">
        <title>Genome Sequence of the Model Brown-Rot Fungus Postia placenta SB12.</title>
        <authorList>
            <consortium name="DOE Joint Genome Institute"/>
            <person name="Gaskell J."/>
            <person name="Kersten P."/>
            <person name="Larrondo L.F."/>
            <person name="Canessa P."/>
            <person name="Martinez D."/>
            <person name="Hibbett D."/>
            <person name="Schmoll M."/>
            <person name="Kubicek C.P."/>
            <person name="Martinez A.T."/>
            <person name="Yadav J."/>
            <person name="Master E."/>
            <person name="Magnuson J.K."/>
            <person name="James T."/>
            <person name="Yaver D."/>
            <person name="Berka R."/>
            <person name="Labutti K."/>
            <person name="Lipzen A."/>
            <person name="Aerts A."/>
            <person name="Barry K."/>
            <person name="Henrissat B."/>
            <person name="Blanchette R."/>
            <person name="Grigoriev I."/>
            <person name="Cullen D."/>
        </authorList>
    </citation>
    <scope>NUCLEOTIDE SEQUENCE [LARGE SCALE GENOMIC DNA]</scope>
    <source>
        <strain evidence="1 2">MAD-698-R-SB12</strain>
    </source>
</reference>
<dbReference type="OrthoDB" id="10275445at2759"/>
<name>A0A1X6MRX3_9APHY</name>
<evidence type="ECO:0000313" key="1">
    <source>
        <dbReference type="EMBL" id="OSX59049.1"/>
    </source>
</evidence>
<evidence type="ECO:0000313" key="2">
    <source>
        <dbReference type="Proteomes" id="UP000194127"/>
    </source>
</evidence>
<dbReference type="EMBL" id="KZ110603">
    <property type="protein sequence ID" value="OSX59049.1"/>
    <property type="molecule type" value="Genomic_DNA"/>
</dbReference>
<dbReference type="AlphaFoldDB" id="A0A1X6MRX3"/>
<dbReference type="RefSeq" id="XP_024335843.1">
    <property type="nucleotide sequence ID" value="XM_024479684.1"/>
</dbReference>
<proteinExistence type="predicted"/>
<organism evidence="1 2">
    <name type="scientific">Postia placenta MAD-698-R-SB12</name>
    <dbReference type="NCBI Taxonomy" id="670580"/>
    <lineage>
        <taxon>Eukaryota</taxon>
        <taxon>Fungi</taxon>
        <taxon>Dikarya</taxon>
        <taxon>Basidiomycota</taxon>
        <taxon>Agaricomycotina</taxon>
        <taxon>Agaricomycetes</taxon>
        <taxon>Polyporales</taxon>
        <taxon>Adustoporiaceae</taxon>
        <taxon>Rhodonia</taxon>
    </lineage>
</organism>
<keyword evidence="2" id="KW-1185">Reference proteome</keyword>